<dbReference type="InterPro" id="IPR009061">
    <property type="entry name" value="DNA-bd_dom_put_sf"/>
</dbReference>
<dbReference type="EMBL" id="JAWXXX010000002">
    <property type="protein sequence ID" value="MDX5895430.1"/>
    <property type="molecule type" value="Genomic_DNA"/>
</dbReference>
<dbReference type="Proteomes" id="UP001281130">
    <property type="component" value="Unassembled WGS sequence"/>
</dbReference>
<dbReference type="RefSeq" id="WP_041338661.1">
    <property type="nucleotide sequence ID" value="NZ_CP007515.1"/>
</dbReference>
<proteinExistence type="predicted"/>
<dbReference type="PATRIC" id="fig|42256.3.peg.2938"/>
<dbReference type="EMBL" id="CP007515">
    <property type="protein sequence ID" value="AHY48171.1"/>
    <property type="molecule type" value="Genomic_DNA"/>
</dbReference>
<dbReference type="CDD" id="cd04776">
    <property type="entry name" value="HTH_GnyR"/>
    <property type="match status" value="1"/>
</dbReference>
<keyword evidence="4" id="KW-0614">Plasmid</keyword>
<dbReference type="SUPFAM" id="SSF46955">
    <property type="entry name" value="Putative DNA-binding domain"/>
    <property type="match status" value="1"/>
</dbReference>
<gene>
    <name evidence="4" type="ORF">RradSPS_2888</name>
    <name evidence="5" type="ORF">SIL72_15490</name>
</gene>
<dbReference type="HOGENOM" id="CLU_060077_3_1_11"/>
<dbReference type="PANTHER" id="PTHR30204:SF58">
    <property type="entry name" value="HTH-TYPE TRANSCRIPTIONAL REGULATOR YFMP"/>
    <property type="match status" value="1"/>
</dbReference>
<organism evidence="4 6">
    <name type="scientific">Rubrobacter radiotolerans</name>
    <name type="common">Arthrobacter radiotolerans</name>
    <dbReference type="NCBI Taxonomy" id="42256"/>
    <lineage>
        <taxon>Bacteria</taxon>
        <taxon>Bacillati</taxon>
        <taxon>Actinomycetota</taxon>
        <taxon>Rubrobacteria</taxon>
        <taxon>Rubrobacterales</taxon>
        <taxon>Rubrobacteraceae</taxon>
        <taxon>Rubrobacter</taxon>
    </lineage>
</organism>
<dbReference type="AlphaFoldDB" id="A0A023X7J0"/>
<keyword evidence="2" id="KW-0175">Coiled coil</keyword>
<reference evidence="4 6" key="1">
    <citation type="submission" date="2014-03" db="EMBL/GenBank/DDBJ databases">
        <title>Complete genome sequence of the Radio-Resistant Rubrobacter radiotolerans RSPS-4.</title>
        <authorList>
            <person name="Egas C.C."/>
            <person name="Barroso C.C."/>
            <person name="Froufe H.J.C."/>
            <person name="Pacheco J.J."/>
            <person name="Albuquerque L.L."/>
            <person name="da Costa M.M.S."/>
        </authorList>
    </citation>
    <scope>NUCLEOTIDE SEQUENCE [LARGE SCALE GENOMIC DNA]</scope>
    <source>
        <strain evidence="4 6">RSPS-4</strain>
        <plasmid evidence="4 6">1</plasmid>
    </source>
</reference>
<evidence type="ECO:0000313" key="5">
    <source>
        <dbReference type="EMBL" id="MDX5895430.1"/>
    </source>
</evidence>
<accession>A0A023X7J0</accession>
<dbReference type="Gene3D" id="1.10.1660.10">
    <property type="match status" value="1"/>
</dbReference>
<evidence type="ECO:0000313" key="4">
    <source>
        <dbReference type="EMBL" id="AHY48171.1"/>
    </source>
</evidence>
<keyword evidence="1 5" id="KW-0238">DNA-binding</keyword>
<dbReference type="Proteomes" id="UP000025229">
    <property type="component" value="Plasmid 1"/>
</dbReference>
<evidence type="ECO:0000256" key="1">
    <source>
        <dbReference type="ARBA" id="ARBA00023125"/>
    </source>
</evidence>
<dbReference type="PROSITE" id="PS50937">
    <property type="entry name" value="HTH_MERR_2"/>
    <property type="match status" value="1"/>
</dbReference>
<protein>
    <submittedName>
        <fullName evidence="5">MerR family DNA-binding transcriptional regulator</fullName>
    </submittedName>
    <submittedName>
        <fullName evidence="4">Putative transcriptional regulators</fullName>
    </submittedName>
</protein>
<dbReference type="GO" id="GO:0003700">
    <property type="term" value="F:DNA-binding transcription factor activity"/>
    <property type="evidence" value="ECO:0007669"/>
    <property type="project" value="InterPro"/>
</dbReference>
<dbReference type="SMART" id="SM00422">
    <property type="entry name" value="HTH_MERR"/>
    <property type="match status" value="1"/>
</dbReference>
<feature type="domain" description="HTH merR-type" evidence="3">
    <location>
        <begin position="1"/>
        <end position="69"/>
    </location>
</feature>
<dbReference type="InterPro" id="IPR000551">
    <property type="entry name" value="MerR-type_HTH_dom"/>
</dbReference>
<dbReference type="OrthoDB" id="9809391at2"/>
<feature type="coiled-coil region" evidence="2">
    <location>
        <begin position="84"/>
        <end position="121"/>
    </location>
</feature>
<evidence type="ECO:0000313" key="6">
    <source>
        <dbReference type="Proteomes" id="UP000025229"/>
    </source>
</evidence>
<dbReference type="eggNOG" id="COG0789">
    <property type="taxonomic scope" value="Bacteria"/>
</dbReference>
<dbReference type="GO" id="GO:0003677">
    <property type="term" value="F:DNA binding"/>
    <property type="evidence" value="ECO:0007669"/>
    <property type="project" value="UniProtKB-KW"/>
</dbReference>
<dbReference type="InterPro" id="IPR047057">
    <property type="entry name" value="MerR_fam"/>
</dbReference>
<name>A0A023X7J0_RUBRA</name>
<dbReference type="PANTHER" id="PTHR30204">
    <property type="entry name" value="REDOX-CYCLING DRUG-SENSING TRANSCRIPTIONAL ACTIVATOR SOXR"/>
    <property type="match status" value="1"/>
</dbReference>
<dbReference type="KEGG" id="rrd:RradSPS_2888"/>
<evidence type="ECO:0000259" key="3">
    <source>
        <dbReference type="PROSITE" id="PS50937"/>
    </source>
</evidence>
<geneLocation type="plasmid" evidence="4">
    <name>1</name>
</geneLocation>
<sequence length="126" mass="14602">MGHTIGELADEFDVTPRAIRFYEERGLLSPSRQGTTRMYGPRDRARLKLVLRGKRLGFGLEEIREMLDLYTVEEGDAIQLRHCLEVGREKIAALERQKQDIEATLEELRGFEKQFVRLLEEKGPVD</sequence>
<reference evidence="5" key="2">
    <citation type="submission" date="2023-11" db="EMBL/GenBank/DDBJ databases">
        <title>MicrobeMod: A computational toolkit for identifying prokaryotic methylation and restriction-modification with nanopore sequencing.</title>
        <authorList>
            <person name="Crits-Christoph A."/>
            <person name="Kang S.C."/>
            <person name="Lee H."/>
            <person name="Ostrov N."/>
        </authorList>
    </citation>
    <scope>NUCLEOTIDE SEQUENCE</scope>
    <source>
        <strain evidence="5">ATCC 51242</strain>
    </source>
</reference>
<evidence type="ECO:0000256" key="2">
    <source>
        <dbReference type="SAM" id="Coils"/>
    </source>
</evidence>
<keyword evidence="6" id="KW-1185">Reference proteome</keyword>
<dbReference type="Pfam" id="PF13411">
    <property type="entry name" value="MerR_1"/>
    <property type="match status" value="1"/>
</dbReference>